<keyword evidence="3" id="KW-0378">Hydrolase</keyword>
<dbReference type="InterPro" id="IPR018321">
    <property type="entry name" value="Glucosamine6P_isomerase_CS"/>
</dbReference>
<dbReference type="EMBL" id="CP048113">
    <property type="protein sequence ID" value="QHS60356.1"/>
    <property type="molecule type" value="Genomic_DNA"/>
</dbReference>
<organism evidence="3 4">
    <name type="scientific">Chitinophaga agri</name>
    <dbReference type="NCBI Taxonomy" id="2703787"/>
    <lineage>
        <taxon>Bacteria</taxon>
        <taxon>Pseudomonadati</taxon>
        <taxon>Bacteroidota</taxon>
        <taxon>Chitinophagia</taxon>
        <taxon>Chitinophagales</taxon>
        <taxon>Chitinophagaceae</taxon>
        <taxon>Chitinophaga</taxon>
    </lineage>
</organism>
<dbReference type="InterPro" id="IPR024078">
    <property type="entry name" value="LmbE-like_dom_sf"/>
</dbReference>
<keyword evidence="4" id="KW-1185">Reference proteome</keyword>
<dbReference type="InterPro" id="IPR037171">
    <property type="entry name" value="NagB/RpiA_transferase-like"/>
</dbReference>
<gene>
    <name evidence="3" type="primary">nagB</name>
    <name evidence="3" type="ORF">GWR21_12300</name>
</gene>
<dbReference type="NCBIfam" id="NF002557">
    <property type="entry name" value="PRK02122.1"/>
    <property type="match status" value="1"/>
</dbReference>
<dbReference type="RefSeq" id="WP_162332048.1">
    <property type="nucleotide sequence ID" value="NZ_CP048113.1"/>
</dbReference>
<dbReference type="InterPro" id="IPR006148">
    <property type="entry name" value="Glc/Gal-6P_isomerase"/>
</dbReference>
<dbReference type="Pfam" id="PF01182">
    <property type="entry name" value="Glucosamine_iso"/>
    <property type="match status" value="1"/>
</dbReference>
<dbReference type="CDD" id="cd01399">
    <property type="entry name" value="GlcN6P_deaminase"/>
    <property type="match status" value="1"/>
</dbReference>
<dbReference type="Gene3D" id="3.40.50.1360">
    <property type="match status" value="1"/>
</dbReference>
<evidence type="ECO:0000259" key="2">
    <source>
        <dbReference type="Pfam" id="PF01182"/>
    </source>
</evidence>
<dbReference type="PROSITE" id="PS01161">
    <property type="entry name" value="GLC_GALNAC_ISOMERASE"/>
    <property type="match status" value="1"/>
</dbReference>
<dbReference type="Pfam" id="PF02585">
    <property type="entry name" value="PIG-L"/>
    <property type="match status" value="1"/>
</dbReference>
<dbReference type="EC" id="3.5.99.6" evidence="1"/>
<dbReference type="PANTHER" id="PTHR42892:SF1">
    <property type="entry name" value="GLUCOSAMINE-6-PHOSPHATE ISOMERASE"/>
    <property type="match status" value="1"/>
</dbReference>
<dbReference type="InterPro" id="IPR003737">
    <property type="entry name" value="GlcNAc_PI_deacetylase-related"/>
</dbReference>
<dbReference type="PANTHER" id="PTHR42892">
    <property type="entry name" value="GLUCOSAMINE-6-PHOSPHATE DEAMINASE-LIKE PROTEIN BT_0258-RELATED"/>
    <property type="match status" value="1"/>
</dbReference>
<dbReference type="Gene3D" id="3.40.50.10320">
    <property type="entry name" value="LmbE-like"/>
    <property type="match status" value="1"/>
</dbReference>
<protein>
    <recommendedName>
        <fullName evidence="1">Glucosamine-6-phosphate deaminase</fullName>
        <ecNumber evidence="1">3.5.99.6</ecNumber>
    </recommendedName>
</protein>
<dbReference type="InterPro" id="IPR052960">
    <property type="entry name" value="GlcN6P_deaminase-like"/>
</dbReference>
<name>A0A6B9ZE37_9BACT</name>
<dbReference type="Proteomes" id="UP000476411">
    <property type="component" value="Chromosome"/>
</dbReference>
<evidence type="ECO:0000313" key="3">
    <source>
        <dbReference type="EMBL" id="QHS60356.1"/>
    </source>
</evidence>
<dbReference type="GO" id="GO:0004342">
    <property type="term" value="F:glucosamine-6-phosphate deaminase activity"/>
    <property type="evidence" value="ECO:0007669"/>
    <property type="project" value="UniProtKB-UniRule"/>
</dbReference>
<dbReference type="SUPFAM" id="SSF102588">
    <property type="entry name" value="LmbE-like"/>
    <property type="match status" value="1"/>
</dbReference>
<dbReference type="AlphaFoldDB" id="A0A6B9ZE37"/>
<proteinExistence type="predicted"/>
<accession>A0A6B9ZE37</accession>
<dbReference type="InterPro" id="IPR004547">
    <property type="entry name" value="Glucosamine6P_isomerase"/>
</dbReference>
<dbReference type="SUPFAM" id="SSF100950">
    <property type="entry name" value="NagB/RpiA/CoA transferase-like"/>
    <property type="match status" value="1"/>
</dbReference>
<reference evidence="3 4" key="1">
    <citation type="submission" date="2020-01" db="EMBL/GenBank/DDBJ databases">
        <title>Complete genome sequence of Chitinophaga sp. H33E-04 isolated from quinoa roots.</title>
        <authorList>
            <person name="Weon H.-Y."/>
            <person name="Lee S.A."/>
        </authorList>
    </citation>
    <scope>NUCLEOTIDE SEQUENCE [LARGE SCALE GENOMIC DNA]</scope>
    <source>
        <strain evidence="3 4">H33E-04</strain>
    </source>
</reference>
<evidence type="ECO:0000256" key="1">
    <source>
        <dbReference type="NCBIfam" id="TIGR00502"/>
    </source>
</evidence>
<dbReference type="GO" id="GO:0005975">
    <property type="term" value="P:carbohydrate metabolic process"/>
    <property type="evidence" value="ECO:0007669"/>
    <property type="project" value="InterPro"/>
</dbReference>
<dbReference type="KEGG" id="chih:GWR21_12300"/>
<evidence type="ECO:0000313" key="4">
    <source>
        <dbReference type="Proteomes" id="UP000476411"/>
    </source>
</evidence>
<dbReference type="GO" id="GO:0006046">
    <property type="term" value="P:N-acetylglucosamine catabolic process"/>
    <property type="evidence" value="ECO:0007669"/>
    <property type="project" value="UniProtKB-UniRule"/>
</dbReference>
<feature type="domain" description="Glucosamine/galactosamine-6-phosphate isomerase" evidence="2">
    <location>
        <begin position="25"/>
        <end position="247"/>
    </location>
</feature>
<dbReference type="NCBIfam" id="TIGR00502">
    <property type="entry name" value="nagB"/>
    <property type="match status" value="1"/>
</dbReference>
<sequence>MTLNHQEIELIDSFEQIAVDIYPTAKDGSRAVAQEIAALIKERQAANKQVVLGLATGSTPKYLYAELVRLHKEEGLSFKNVLTFNLDEYYPIEPDALQSYNRFMKEQLFNHIDIPAGNYFVPDGTLPKEKVKEYTAEYERRIEAAGGIDLQILGIGTNGHIGFNEPGSTLNSHTRLVTLDHNTRQANAFEFANISQVPRLAITMGLSTIFKAKRIVLLAWGTHKAKIVRRSVEGHSTDQVPASLLQQHPDCKFVIDEQAAEELTRYKEPWLTGDCEWTPKLRRKAVVHLAQKLNKPILMLTDRDYNENGLNDLIVQYGSAYELNIQEFNGLRDTITGWPGGKPGAQLPSHPERSTPEKKRVLLFSPHPDDDIISMGGTFIRLHEQGHDVHVAYQTSGNIAVTDEFLLRYIDFAVGFEGMFGIDRSKSTQILEEAKAFLRVKKPSQKDTPENRAIKGLIRRGEAKATCRYVGIPESNIHYQNLPFYETGTIEKKPMGEEDIQMTVDLIREVKPHQIYCAGDLADPHGTHKVCLEIIFAALDRLKHEDFMKDCWVWMYKGAWQEWNIHEIEMAVPMSPDQVLQKRLGIFIHQSQKDVVPFQGSDLREFWERAEDRNANTANLYDQLGLQKYAAMEAFARYHFM</sequence>